<evidence type="ECO:0000313" key="2">
    <source>
        <dbReference type="EMBL" id="CAK9117600.1"/>
    </source>
</evidence>
<sequence length="371" mass="38086">MSHMSKMSSALALAAVGFVFLNASIVFVAPGALAPKGAQATGFQSEAASESWDASSTSSFPVCSMALLATAAGLMAHGRTSKVARKALHGIKFPYSLQRDSHADLEYLNDVGYLPDGTPMNRAGNAINHPENIQPDPHTPGAPLPRAEFTNSVGYLPDGTPMNAAGNALNHPETMQPDMHAPGSPLPTSFYTADVGYLVDGTDLVTAGNNAVRAGAVPPAPAAASAPQQVAAAFVGVSTQASAPVRKAGGFAYAIQKDAYVDLEFGNDVGYLPDGTPMNRAGNAVNHPENIQPDPHAPGSPLPRAIFVNDVGYLPDGTPMNRAGNAINHPETLGPDPHSPGSALPESAYAADIGYLVDGTPLDAAGNNAVH</sequence>
<reference evidence="2 3" key="1">
    <citation type="submission" date="2024-02" db="EMBL/GenBank/DDBJ databases">
        <authorList>
            <person name="Chen Y."/>
            <person name="Shah S."/>
            <person name="Dougan E. K."/>
            <person name="Thang M."/>
            <person name="Chan C."/>
        </authorList>
    </citation>
    <scope>NUCLEOTIDE SEQUENCE [LARGE SCALE GENOMIC DNA]</scope>
</reference>
<proteinExistence type="predicted"/>
<keyword evidence="3" id="KW-1185">Reference proteome</keyword>
<dbReference type="EMBL" id="CAXAMN010028752">
    <property type="protein sequence ID" value="CAK9117600.1"/>
    <property type="molecule type" value="Genomic_DNA"/>
</dbReference>
<evidence type="ECO:0000256" key="1">
    <source>
        <dbReference type="SAM" id="MobiDB-lite"/>
    </source>
</evidence>
<evidence type="ECO:0000313" key="3">
    <source>
        <dbReference type="Proteomes" id="UP001642484"/>
    </source>
</evidence>
<dbReference type="Proteomes" id="UP001642484">
    <property type="component" value="Unassembled WGS sequence"/>
</dbReference>
<gene>
    <name evidence="2" type="ORF">CCMP2556_LOCUS54891</name>
</gene>
<name>A0ABP0SZK8_9DINO</name>
<protein>
    <submittedName>
        <fullName evidence="2">Uncharacterized protein</fullName>
    </submittedName>
</protein>
<feature type="region of interest" description="Disordered" evidence="1">
    <location>
        <begin position="124"/>
        <end position="186"/>
    </location>
</feature>
<feature type="region of interest" description="Disordered" evidence="1">
    <location>
        <begin position="320"/>
        <end position="345"/>
    </location>
</feature>
<accession>A0ABP0SZK8</accession>
<organism evidence="2 3">
    <name type="scientific">Durusdinium trenchii</name>
    <dbReference type="NCBI Taxonomy" id="1381693"/>
    <lineage>
        <taxon>Eukaryota</taxon>
        <taxon>Sar</taxon>
        <taxon>Alveolata</taxon>
        <taxon>Dinophyceae</taxon>
        <taxon>Suessiales</taxon>
        <taxon>Symbiodiniaceae</taxon>
        <taxon>Durusdinium</taxon>
    </lineage>
</organism>
<comment type="caution">
    <text evidence="2">The sequence shown here is derived from an EMBL/GenBank/DDBJ whole genome shotgun (WGS) entry which is preliminary data.</text>
</comment>